<dbReference type="EMBL" id="CP072643">
    <property type="protein sequence ID" value="QUV95164.1"/>
    <property type="molecule type" value="Genomic_DNA"/>
</dbReference>
<dbReference type="NCBIfam" id="TIGR02570">
    <property type="entry name" value="cas7_GSU0053"/>
    <property type="match status" value="1"/>
</dbReference>
<name>A0ABX8B2K5_9BACT</name>
<gene>
    <name evidence="2" type="primary">cas7u</name>
    <name evidence="2" type="ORF">J8C05_14165</name>
</gene>
<reference evidence="2 3" key="1">
    <citation type="submission" date="2021-03" db="EMBL/GenBank/DDBJ databases">
        <title>Genomic and phenotypic characterization of Chloracidobacterium isolates provides evidence for multiple species.</title>
        <authorList>
            <person name="Saini M.K."/>
            <person name="Costas A.M.G."/>
            <person name="Tank M."/>
            <person name="Bryant D.A."/>
        </authorList>
    </citation>
    <scope>NUCLEOTIDE SEQUENCE [LARGE SCALE GENOMIC DNA]</scope>
    <source>
        <strain evidence="2 3">N</strain>
    </source>
</reference>
<proteinExistence type="predicted"/>
<organism evidence="2 3">
    <name type="scientific">Chloracidobacterium sp. N</name>
    <dbReference type="NCBI Taxonomy" id="2821540"/>
    <lineage>
        <taxon>Bacteria</taxon>
        <taxon>Pseudomonadati</taxon>
        <taxon>Acidobacteriota</taxon>
        <taxon>Terriglobia</taxon>
        <taxon>Terriglobales</taxon>
        <taxon>Acidobacteriaceae</taxon>
        <taxon>Chloracidobacterium</taxon>
        <taxon>Chloracidobacterium aggregatum</taxon>
    </lineage>
</organism>
<dbReference type="Proteomes" id="UP000677668">
    <property type="component" value="Chromosome 2"/>
</dbReference>
<dbReference type="Pfam" id="PF09617">
    <property type="entry name" value="Cas_GSU0053"/>
    <property type="match status" value="1"/>
</dbReference>
<feature type="region of interest" description="Disordered" evidence="1">
    <location>
        <begin position="263"/>
        <end position="283"/>
    </location>
</feature>
<evidence type="ECO:0000313" key="2">
    <source>
        <dbReference type="EMBL" id="QUV95164.1"/>
    </source>
</evidence>
<keyword evidence="3" id="KW-1185">Reference proteome</keyword>
<accession>A0ABX8B2K5</accession>
<evidence type="ECO:0000313" key="3">
    <source>
        <dbReference type="Proteomes" id="UP000677668"/>
    </source>
</evidence>
<evidence type="ECO:0000256" key="1">
    <source>
        <dbReference type="SAM" id="MobiDB-lite"/>
    </source>
</evidence>
<protein>
    <submittedName>
        <fullName evidence="2">Type I-U CRISPR-associated protein Cas7</fullName>
    </submittedName>
</protein>
<sequence length="439" mass="47968">MSLSLQQLQQAVRTATALRCRLRLQPAGGPGTKVFPPTYEGGRYALEERRMPGYDHPVRCVLMDSVQSQANRMEEALQQAVDDGRLALPLVEVDFTPYFPGNGQPEDMRLLEPIGRVSSLQAPHRIVDAILRDSVVIQEQGKPFRSSNVKQESSYGRRLREAAAHHATPLFELCPTALLFGMWDSTGPKGGLGAKFERAMVSEIVGINAVLGAKTSSRIDPLGIQLKAGPLYRTPPTEPLGWTLDPGKAVKDNKGRHVLLGTGRTSEATGRPSEANHGNVTPTISERDRQGEFLGGGVTIDYAEQSIVLSLPALRRLRFPINGQHNPKADEAAWTVLAALGLCAAILADDAGLDLRSRCLLWPQEPLKWELLGRPGEIQSDIVLDAEAALRLFMEAVDEARKCGLPWRTTPLQLQPAPELVKLVVKSQQLAQSQGTQEE</sequence>
<dbReference type="RefSeq" id="WP_211423400.1">
    <property type="nucleotide sequence ID" value="NZ_CP072643.1"/>
</dbReference>
<dbReference type="InterPro" id="IPR013403">
    <property type="entry name" value="CRISPR-assoc_prot_Csb1/Cas7u"/>
</dbReference>